<reference evidence="5" key="1">
    <citation type="submission" date="2016-11" db="UniProtKB">
        <authorList>
            <consortium name="WormBaseParasite"/>
        </authorList>
    </citation>
    <scope>IDENTIFICATION</scope>
</reference>
<name>A0A1I7YR45_9BILA</name>
<feature type="domain" description="HipA-like C-terminal" evidence="3">
    <location>
        <begin position="75"/>
        <end position="286"/>
    </location>
</feature>
<sequence>MIIYPTKSSPEKRSRMMAGIKGKNTKLEMFVRRLFWLDKYVPPLVELDKVVQAARALEAGTESAQDLQYLLGQGTSLGGARPKSTVRDTDGRLALGKFPSQADQRDIIRGEVLVMHLAAKAGIKVAPARVELINGTAVAIIRRFDRTEDAGRIPYMSAATMLQSDGRDTSHAYTELVDMLLQVGSNPMEDIHELWRRLVFNFLICNTDDHLRNTGFLYDVRNHGWRLSPAFDLNPMPGDRRESKTWLTEDSGVIDSQALLMDGAPYFRLDEEQAAEIWSEVAQAVEGWRVVAKGLGMRSTDHGRCCSCLRNAGAAELDGPQRRATLEISLVVPSEPCIVKALCFAGITMVFPTQSQIIVYSTKHLMAVSFLGMMKLVDDVANLNRKSPRILRQQRMCVLDGKGYGKRLISITAKSFNHADLRELLMIEWE</sequence>
<protein>
    <submittedName>
        <fullName evidence="5">HipA_C domain-containing protein</fullName>
    </submittedName>
</protein>
<keyword evidence="1" id="KW-0808">Transferase</keyword>
<dbReference type="GO" id="GO:0004674">
    <property type="term" value="F:protein serine/threonine kinase activity"/>
    <property type="evidence" value="ECO:0007669"/>
    <property type="project" value="TreeGrafter"/>
</dbReference>
<dbReference type="GO" id="GO:0005829">
    <property type="term" value="C:cytosol"/>
    <property type="evidence" value="ECO:0007669"/>
    <property type="project" value="TreeGrafter"/>
</dbReference>
<dbReference type="InterPro" id="IPR052028">
    <property type="entry name" value="HipA_Ser/Thr_kinase"/>
</dbReference>
<evidence type="ECO:0000256" key="1">
    <source>
        <dbReference type="ARBA" id="ARBA00022679"/>
    </source>
</evidence>
<evidence type="ECO:0000313" key="4">
    <source>
        <dbReference type="Proteomes" id="UP000095287"/>
    </source>
</evidence>
<keyword evidence="2" id="KW-0418">Kinase</keyword>
<proteinExistence type="predicted"/>
<dbReference type="Gene3D" id="1.10.1070.20">
    <property type="match status" value="1"/>
</dbReference>
<evidence type="ECO:0000256" key="2">
    <source>
        <dbReference type="ARBA" id="ARBA00022777"/>
    </source>
</evidence>
<evidence type="ECO:0000313" key="5">
    <source>
        <dbReference type="WBParaSite" id="L893_g18879.t1"/>
    </source>
</evidence>
<dbReference type="WBParaSite" id="L893_g18879.t1">
    <property type="protein sequence ID" value="L893_g18879.t1"/>
    <property type="gene ID" value="L893_g18879"/>
</dbReference>
<accession>A0A1I7YR45</accession>
<dbReference type="AlphaFoldDB" id="A0A1I7YR45"/>
<dbReference type="PANTHER" id="PTHR37419">
    <property type="entry name" value="SERINE/THREONINE-PROTEIN KINASE TOXIN HIPA"/>
    <property type="match status" value="1"/>
</dbReference>
<evidence type="ECO:0000259" key="3">
    <source>
        <dbReference type="Pfam" id="PF07804"/>
    </source>
</evidence>
<dbReference type="InterPro" id="IPR012893">
    <property type="entry name" value="HipA-like_C"/>
</dbReference>
<dbReference type="PANTHER" id="PTHR37419:SF8">
    <property type="entry name" value="TOXIN YJJJ"/>
    <property type="match status" value="1"/>
</dbReference>
<dbReference type="Proteomes" id="UP000095287">
    <property type="component" value="Unplaced"/>
</dbReference>
<dbReference type="Pfam" id="PF07804">
    <property type="entry name" value="HipA_C"/>
    <property type="match status" value="1"/>
</dbReference>
<organism evidence="4 5">
    <name type="scientific">Steinernema glaseri</name>
    <dbReference type="NCBI Taxonomy" id="37863"/>
    <lineage>
        <taxon>Eukaryota</taxon>
        <taxon>Metazoa</taxon>
        <taxon>Ecdysozoa</taxon>
        <taxon>Nematoda</taxon>
        <taxon>Chromadorea</taxon>
        <taxon>Rhabditida</taxon>
        <taxon>Tylenchina</taxon>
        <taxon>Panagrolaimomorpha</taxon>
        <taxon>Strongyloidoidea</taxon>
        <taxon>Steinernematidae</taxon>
        <taxon>Steinernema</taxon>
    </lineage>
</organism>
<keyword evidence="4" id="KW-1185">Reference proteome</keyword>